<name>A0ACA9MZK4_9GLOM</name>
<proteinExistence type="predicted"/>
<feature type="non-terminal residue" evidence="1">
    <location>
        <position position="41"/>
    </location>
</feature>
<protein>
    <submittedName>
        <fullName evidence="1">20613_t:CDS:1</fullName>
    </submittedName>
</protein>
<evidence type="ECO:0000313" key="2">
    <source>
        <dbReference type="Proteomes" id="UP000789920"/>
    </source>
</evidence>
<dbReference type="Proteomes" id="UP000789920">
    <property type="component" value="Unassembled WGS sequence"/>
</dbReference>
<reference evidence="1" key="1">
    <citation type="submission" date="2021-06" db="EMBL/GenBank/DDBJ databases">
        <authorList>
            <person name="Kallberg Y."/>
            <person name="Tangrot J."/>
            <person name="Rosling A."/>
        </authorList>
    </citation>
    <scope>NUCLEOTIDE SEQUENCE</scope>
    <source>
        <strain evidence="1">MA461A</strain>
    </source>
</reference>
<sequence>MKFFNLLAYTALIALLSSHNAEGIYVFVRRQGKTCSLSAVF</sequence>
<keyword evidence="2" id="KW-1185">Reference proteome</keyword>
<evidence type="ECO:0000313" key="1">
    <source>
        <dbReference type="EMBL" id="CAG8615124.1"/>
    </source>
</evidence>
<dbReference type="EMBL" id="CAJVQC010010319">
    <property type="protein sequence ID" value="CAG8615124.1"/>
    <property type="molecule type" value="Genomic_DNA"/>
</dbReference>
<gene>
    <name evidence="1" type="ORF">RPERSI_LOCUS6467</name>
</gene>
<comment type="caution">
    <text evidence="1">The sequence shown here is derived from an EMBL/GenBank/DDBJ whole genome shotgun (WGS) entry which is preliminary data.</text>
</comment>
<organism evidence="1 2">
    <name type="scientific">Racocetra persica</name>
    <dbReference type="NCBI Taxonomy" id="160502"/>
    <lineage>
        <taxon>Eukaryota</taxon>
        <taxon>Fungi</taxon>
        <taxon>Fungi incertae sedis</taxon>
        <taxon>Mucoromycota</taxon>
        <taxon>Glomeromycotina</taxon>
        <taxon>Glomeromycetes</taxon>
        <taxon>Diversisporales</taxon>
        <taxon>Gigasporaceae</taxon>
        <taxon>Racocetra</taxon>
    </lineage>
</organism>
<accession>A0ACA9MZK4</accession>